<dbReference type="EMBL" id="OX465085">
    <property type="protein sequence ID" value="CAI9303667.1"/>
    <property type="molecule type" value="Genomic_DNA"/>
</dbReference>
<keyword evidence="2" id="KW-1185">Reference proteome</keyword>
<name>A0AA36A5L7_LACSI</name>
<evidence type="ECO:0000313" key="1">
    <source>
        <dbReference type="EMBL" id="CAI9303667.1"/>
    </source>
</evidence>
<sequence length="180" mass="20555">MAHTTTPINPMPPLSPLIGDNSPVKSLHLREDTPENLLSQLLLGIQIQKPLSPSTTCGVTSDLLYPLPPFVFSSNRTRKSIRERRLWRQPFTGAPTCDLLDHRRNLVLPLSPPHGFNTTKPPPFFLLRLCFLPDRLQKTPNPSFVHLVVLAKRVLTLGYATIDEQRECLFIKYRLRKMKK</sequence>
<dbReference type="Proteomes" id="UP001177003">
    <property type="component" value="Chromosome 9"/>
</dbReference>
<accession>A0AA36A5L7</accession>
<organism evidence="1 2">
    <name type="scientific">Lactuca saligna</name>
    <name type="common">Willowleaf lettuce</name>
    <dbReference type="NCBI Taxonomy" id="75948"/>
    <lineage>
        <taxon>Eukaryota</taxon>
        <taxon>Viridiplantae</taxon>
        <taxon>Streptophyta</taxon>
        <taxon>Embryophyta</taxon>
        <taxon>Tracheophyta</taxon>
        <taxon>Spermatophyta</taxon>
        <taxon>Magnoliopsida</taxon>
        <taxon>eudicotyledons</taxon>
        <taxon>Gunneridae</taxon>
        <taxon>Pentapetalae</taxon>
        <taxon>asterids</taxon>
        <taxon>campanulids</taxon>
        <taxon>Asterales</taxon>
        <taxon>Asteraceae</taxon>
        <taxon>Cichorioideae</taxon>
        <taxon>Cichorieae</taxon>
        <taxon>Lactucinae</taxon>
        <taxon>Lactuca</taxon>
    </lineage>
</organism>
<protein>
    <submittedName>
        <fullName evidence="1">Uncharacterized protein</fullName>
    </submittedName>
</protein>
<dbReference type="AlphaFoldDB" id="A0AA36A5L7"/>
<gene>
    <name evidence="1" type="ORF">LSALG_LOCUS42088</name>
</gene>
<proteinExistence type="predicted"/>
<evidence type="ECO:0000313" key="2">
    <source>
        <dbReference type="Proteomes" id="UP001177003"/>
    </source>
</evidence>
<reference evidence="1" key="1">
    <citation type="submission" date="2023-04" db="EMBL/GenBank/DDBJ databases">
        <authorList>
            <person name="Vijverberg K."/>
            <person name="Xiong W."/>
            <person name="Schranz E."/>
        </authorList>
    </citation>
    <scope>NUCLEOTIDE SEQUENCE</scope>
</reference>